<dbReference type="EMBL" id="DS113191">
    <property type="protein sequence ID" value="EAY21298.1"/>
    <property type="molecule type" value="Genomic_DNA"/>
</dbReference>
<evidence type="ECO:0000313" key="2">
    <source>
        <dbReference type="Proteomes" id="UP000001542"/>
    </source>
</evidence>
<dbReference type="VEuPathDB" id="TrichDB:TVAG_166730"/>
<reference evidence="1" key="1">
    <citation type="submission" date="2006-10" db="EMBL/GenBank/DDBJ databases">
        <authorList>
            <person name="Amadeo P."/>
            <person name="Zhao Q."/>
            <person name="Wortman J."/>
            <person name="Fraser-Liggett C."/>
            <person name="Carlton J."/>
        </authorList>
    </citation>
    <scope>NUCLEOTIDE SEQUENCE</scope>
    <source>
        <strain evidence="1">G3</strain>
    </source>
</reference>
<gene>
    <name evidence="1" type="ORF">TVAG_166730</name>
</gene>
<accession>A2DE80</accession>
<dbReference type="OrthoDB" id="10575412at2759"/>
<sequence length="1360" mass="156096">MFNNITELLLAGVGLSPQQQSEFDSVKTTPSLDYFTKNPQNYDPKDKNDKVSFDKASLLRLIQAIFVISHDKRNPHQKMCSQFVDVANNSNILKTILTQLPDFQKVVMAETIIIISNERPKFFDTEDFAKMLMEAASNAQSHIRPLICFPLLQYTLLKDVFEGKRDEPRAIQRDLLDAIEERILTPLITASYLSPKNHEVHDSLKCFDIFEILRSQWLLSAVKLLSQKALSICCNELFYFASLFIKSFPKGITEELLSSRLIPSVSATLRKEPQNFTIFIDRVFNVFSQSSTLVTYSSIISIASSACSNSYNAEKILEKFNHNDNHAEPLLKQLFSHLKHCLVDIISDEVPDESWNTFFLIQRFCKYLSEENLKFLIHKFVYYTKEDIPHDQEPSVFFSFLFEFFGNKTFSRFATKCFSYSSIVYPHESQQFLEDLMMNNTLTHSRFAEIMNNDTRNIVALTRSAKVFIANHFTYFTKDKKLSPFVKMLIKQYFPDCVYKKYETHSSRWKALRTMLESALDLSLCSKIFALEIQNDEGFVRSLLSIILASSNVIQKPHIASNESQSDRFDFDDNLPVIKFLAIALSLFERLVSINLIEKSDEMLYLCKSFFDGNTDIFSTLISLLTLPQAFASIIRYKSLRIIDLMCCVASKMKNISVDSFYPNSKQEVLVESCRQNLFHANDIEQTINELNFISNTLNTQTSFAYSFVRRLGRAYASVACEKLNDIKKEYPNLLMSLSYFLSQVWRKLNQNSETIKAISGINNFWKSVDSIINENIDKEENVTSLIASKAYFLRCKVCSDEMINSSVVLSVLQQISDAYPQTLNKLETSIKLDLSNFIIPELHRTYGDQFYFDWRLLKRFLISVDGSDEYIDQIKKINVSLSRIDSCTQYLQALYSLLASRTKYEKEDLMPDCQTVFSLVVKIIDNPLTPISTARVAFHLLEFCLLNKKDVSLAISPDQIKSIIKYLTKSPCKEIYHCLPYLLALAQVSDSSVYGQPLLGQLFDPSLSFAIEFSNDDAVKTASQVALCLRNKDGWIAEYYNTLKFAMKPLLSNKSLARETVNLITVICQNEENAEFLTKEGFFEIFITEELPCSEDWKSDLWPALFDMMSQIPPQLNVTFLFAQKVTSHISVFLQNQQISGMRSIDLLRVQTAALGMVSSIGNRLMESTINQLSLLSKLEELILIRLQKTIVLIRDKGHVKIEGRIEDIYDRNEKLTALVSLQYCLLIISAVYDFPYGGTFSQIFEEILSVSMYTFMADILENIEELASKKENRPYLPLISRIFGLSLRLFVGRVKSIINDKMTTRESNEKKGMKLGGVMNKVINATQSLINETTLADLIEEANFFDKMRLFLLECHNK</sequence>
<reference evidence="1" key="2">
    <citation type="journal article" date="2007" name="Science">
        <title>Draft genome sequence of the sexually transmitted pathogen Trichomonas vaginalis.</title>
        <authorList>
            <person name="Carlton J.M."/>
            <person name="Hirt R.P."/>
            <person name="Silva J.C."/>
            <person name="Delcher A.L."/>
            <person name="Schatz M."/>
            <person name="Zhao Q."/>
            <person name="Wortman J.R."/>
            <person name="Bidwell S.L."/>
            <person name="Alsmark U.C.M."/>
            <person name="Besteiro S."/>
            <person name="Sicheritz-Ponten T."/>
            <person name="Noel C.J."/>
            <person name="Dacks J.B."/>
            <person name="Foster P.G."/>
            <person name="Simillion C."/>
            <person name="Van de Peer Y."/>
            <person name="Miranda-Saavedra D."/>
            <person name="Barton G.J."/>
            <person name="Westrop G.D."/>
            <person name="Mueller S."/>
            <person name="Dessi D."/>
            <person name="Fiori P.L."/>
            <person name="Ren Q."/>
            <person name="Paulsen I."/>
            <person name="Zhang H."/>
            <person name="Bastida-Corcuera F.D."/>
            <person name="Simoes-Barbosa A."/>
            <person name="Brown M.T."/>
            <person name="Hayes R.D."/>
            <person name="Mukherjee M."/>
            <person name="Okumura C.Y."/>
            <person name="Schneider R."/>
            <person name="Smith A.J."/>
            <person name="Vanacova S."/>
            <person name="Villalvazo M."/>
            <person name="Haas B.J."/>
            <person name="Pertea M."/>
            <person name="Feldblyum T.V."/>
            <person name="Utterback T.R."/>
            <person name="Shu C.L."/>
            <person name="Osoegawa K."/>
            <person name="de Jong P.J."/>
            <person name="Hrdy I."/>
            <person name="Horvathova L."/>
            <person name="Zubacova Z."/>
            <person name="Dolezal P."/>
            <person name="Malik S.B."/>
            <person name="Logsdon J.M. Jr."/>
            <person name="Henze K."/>
            <person name="Gupta A."/>
            <person name="Wang C.C."/>
            <person name="Dunne R.L."/>
            <person name="Upcroft J.A."/>
            <person name="Upcroft P."/>
            <person name="White O."/>
            <person name="Salzberg S.L."/>
            <person name="Tang P."/>
            <person name="Chiu C.-H."/>
            <person name="Lee Y.-S."/>
            <person name="Embley T.M."/>
            <person name="Coombs G.H."/>
            <person name="Mottram J.C."/>
            <person name="Tachezy J."/>
            <person name="Fraser-Liggett C.M."/>
            <person name="Johnson P.J."/>
        </authorList>
    </citation>
    <scope>NUCLEOTIDE SEQUENCE [LARGE SCALE GENOMIC DNA]</scope>
    <source>
        <strain evidence="1">G3</strain>
    </source>
</reference>
<evidence type="ECO:0000313" key="1">
    <source>
        <dbReference type="EMBL" id="EAY21298.1"/>
    </source>
</evidence>
<dbReference type="VEuPathDB" id="TrichDB:TVAGG3_0174860"/>
<keyword evidence="2" id="KW-1185">Reference proteome</keyword>
<dbReference type="RefSeq" id="XP_001582284.1">
    <property type="nucleotide sequence ID" value="XM_001582234.1"/>
</dbReference>
<dbReference type="KEGG" id="tva:5466846"/>
<organism evidence="1 2">
    <name type="scientific">Trichomonas vaginalis (strain ATCC PRA-98 / G3)</name>
    <dbReference type="NCBI Taxonomy" id="412133"/>
    <lineage>
        <taxon>Eukaryota</taxon>
        <taxon>Metamonada</taxon>
        <taxon>Parabasalia</taxon>
        <taxon>Trichomonadida</taxon>
        <taxon>Trichomonadidae</taxon>
        <taxon>Trichomonas</taxon>
    </lineage>
</organism>
<dbReference type="Proteomes" id="UP000001542">
    <property type="component" value="Unassembled WGS sequence"/>
</dbReference>
<dbReference type="InParanoid" id="A2DE80"/>
<proteinExistence type="predicted"/>
<protein>
    <submittedName>
        <fullName evidence="1">Uncharacterized protein</fullName>
    </submittedName>
</protein>
<name>A2DE80_TRIV3</name>